<protein>
    <recommendedName>
        <fullName evidence="14">FXNA-like protease</fullName>
    </recommendedName>
</protein>
<gene>
    <name evidence="20" type="ORF">L596_001613</name>
</gene>
<keyword evidence="9" id="KW-0862">Zinc</keyword>
<feature type="transmembrane region" description="Helical" evidence="16">
    <location>
        <begin position="462"/>
        <end position="482"/>
    </location>
</feature>
<evidence type="ECO:0000256" key="10">
    <source>
        <dbReference type="ARBA" id="ARBA00022989"/>
    </source>
</evidence>
<feature type="domain" description="Endoplasmic reticulum metallopeptidase 1-like C-terminal" evidence="18">
    <location>
        <begin position="735"/>
        <end position="947"/>
    </location>
</feature>
<evidence type="ECO:0000256" key="3">
    <source>
        <dbReference type="ARBA" id="ARBA00010918"/>
    </source>
</evidence>
<evidence type="ECO:0000256" key="1">
    <source>
        <dbReference type="ARBA" id="ARBA00001947"/>
    </source>
</evidence>
<keyword evidence="12 16" id="KW-0472">Membrane</keyword>
<feature type="region of interest" description="Disordered" evidence="15">
    <location>
        <begin position="27"/>
        <end position="55"/>
    </location>
</feature>
<keyword evidence="4" id="KW-0645">Protease</keyword>
<dbReference type="Pfam" id="PF22249">
    <property type="entry name" value="ERMP1-TM"/>
    <property type="match status" value="1"/>
</dbReference>
<dbReference type="InterPro" id="IPR053974">
    <property type="entry name" value="ERMP1_1-A_TM"/>
</dbReference>
<keyword evidence="8" id="KW-0256">Endoplasmic reticulum</keyword>
<dbReference type="InterPro" id="IPR053973">
    <property type="entry name" value="ERMP1-like_C"/>
</dbReference>
<keyword evidence="6" id="KW-0479">Metal-binding</keyword>
<evidence type="ECO:0000256" key="13">
    <source>
        <dbReference type="ARBA" id="ARBA00023180"/>
    </source>
</evidence>
<evidence type="ECO:0000313" key="21">
    <source>
        <dbReference type="Proteomes" id="UP000298663"/>
    </source>
</evidence>
<evidence type="ECO:0000256" key="6">
    <source>
        <dbReference type="ARBA" id="ARBA00022723"/>
    </source>
</evidence>
<sequence length="976" mass="110035">MQAIYLTSNIKLCKAAMCKSMLKPMLSNGQTRERRSSKPYQLLGEDPLSTSSEKKRPSSSQLRFLCTPHWICIVALLVVLVFGTQYLHKRVPRPLPPNEENDRFSEIRGRPILQKLSNLGPKPSGSYTCEKLAMDMIIDELESIKTKSEEKENPHTITIEKQYPSGCFDIPRFDTDGFALCYRNVSNIIVRLGQKNRPWHESNTAVLLNCHYDSVPNSLGGSDDLVSCAVMMEILRVMTSPKRSLIKHDVIFLFNGAEESSLLAAHGFITKHPYRHGIKAFINMEASGSGGRELLFQAGPGNQWLLNSYLEAAVHPHCSILGQEVFQSGVYPGDTDFRIFRDYGRVPGLDLAFVQNGYWYHTEFDRAERITPGSMQRAGENVLATLRHLLDSPYLEHPAEYGDQKFVFFDVVGLFTVIYPMGVGEAVNVVSSIIVIVNVIVKVLRFQKGDVIGNYSLGQLGISVASHILTGISIAACVFGLAKLVNSCDMTMTWYVKPWAVVPLYGLSTFLTGVFVQTIFTRFMSHKSDAKFLEHALHDAHLVILSTALLFLTYKGIASAFLLALLVVFPLFRNLVIRVLQKVFQTASPSLYLFAHLISVLPGLVMVIYTFDMLISIFVPIMGRNASNPEFIIATFCAVPSFFAVIAFQRLFSTTLRNACHNFHRWRKLVTALETVTTGSGGTLLCRTQGSLIPRTKTDSITKIVTLCALIWLATFVVLNEKHMKTSYDYKPEYPTTRRMILMHMRRNTYGKNGELEKRENGILAKAMDFRGVEDIPFVSEPNSGFRPLTSKTNCKYKELPYYYPPAKKEETDKTTRFKPVDEELHSKNPINVTMHEKVYKDDKIIYNFTVSGSGQTNVFITPQSPYNLYQWSLFSSPNQTDTDNSAFAFLHCSGENCGTWDFTVVLQKAGDSKEDVKGHELHLSAVAHYLHGPDMVSKTLQGFLDRIKQERTDPEKWKWAITATSWCTDVIAKYF</sequence>
<dbReference type="InterPro" id="IPR007484">
    <property type="entry name" value="Peptidase_M28"/>
</dbReference>
<evidence type="ECO:0000256" key="9">
    <source>
        <dbReference type="ARBA" id="ARBA00022833"/>
    </source>
</evidence>
<dbReference type="Pfam" id="PF04389">
    <property type="entry name" value="Peptidase_M28"/>
    <property type="match status" value="1"/>
</dbReference>
<evidence type="ECO:0000259" key="17">
    <source>
        <dbReference type="Pfam" id="PF04389"/>
    </source>
</evidence>
<feature type="transmembrane region" description="Helical" evidence="16">
    <location>
        <begin position="701"/>
        <end position="719"/>
    </location>
</feature>
<evidence type="ECO:0000313" key="20">
    <source>
        <dbReference type="EMBL" id="TMS33930.1"/>
    </source>
</evidence>
<feature type="transmembrane region" description="Helical" evidence="16">
    <location>
        <begin position="542"/>
        <end position="572"/>
    </location>
</feature>
<dbReference type="GO" id="GO:0005789">
    <property type="term" value="C:endoplasmic reticulum membrane"/>
    <property type="evidence" value="ECO:0007669"/>
    <property type="project" value="UniProtKB-SubCell"/>
</dbReference>
<comment type="similarity">
    <text evidence="3">Belongs to the peptidase M28 family.</text>
</comment>
<dbReference type="CDD" id="cd03875">
    <property type="entry name" value="M28_Fxna_like"/>
    <property type="match status" value="1"/>
</dbReference>
<evidence type="ECO:0000256" key="8">
    <source>
        <dbReference type="ARBA" id="ARBA00022824"/>
    </source>
</evidence>
<reference evidence="20 21" key="2">
    <citation type="journal article" date="2019" name="G3 (Bethesda)">
        <title>Hybrid Assembly of the Genome of the Entomopathogenic Nematode Steinernema carpocapsae Identifies the X-Chromosome.</title>
        <authorList>
            <person name="Serra L."/>
            <person name="Macchietto M."/>
            <person name="Macias-Munoz A."/>
            <person name="McGill C.J."/>
            <person name="Rodriguez I.M."/>
            <person name="Rodriguez B."/>
            <person name="Murad R."/>
            <person name="Mortazavi A."/>
        </authorList>
    </citation>
    <scope>NUCLEOTIDE SEQUENCE [LARGE SCALE GENOMIC DNA]</scope>
    <source>
        <strain evidence="20 21">ALL</strain>
    </source>
</reference>
<dbReference type="STRING" id="34508.A0A4U8ULJ8"/>
<dbReference type="EMBL" id="AZBU02000001">
    <property type="protein sequence ID" value="TMS33930.1"/>
    <property type="molecule type" value="Genomic_DNA"/>
</dbReference>
<dbReference type="AlphaFoldDB" id="A0A4U8ULJ8"/>
<proteinExistence type="inferred from homology"/>
<evidence type="ECO:0000256" key="11">
    <source>
        <dbReference type="ARBA" id="ARBA00023049"/>
    </source>
</evidence>
<evidence type="ECO:0000256" key="4">
    <source>
        <dbReference type="ARBA" id="ARBA00022670"/>
    </source>
</evidence>
<dbReference type="Pfam" id="PF22248">
    <property type="entry name" value="ERMP1_C"/>
    <property type="match status" value="1"/>
</dbReference>
<keyword evidence="21" id="KW-1185">Reference proteome</keyword>
<dbReference type="GO" id="GO:0008235">
    <property type="term" value="F:metalloexopeptidase activity"/>
    <property type="evidence" value="ECO:0007669"/>
    <property type="project" value="InterPro"/>
</dbReference>
<organism evidence="20 21">
    <name type="scientific">Steinernema carpocapsae</name>
    <name type="common">Entomopathogenic nematode</name>
    <dbReference type="NCBI Taxonomy" id="34508"/>
    <lineage>
        <taxon>Eukaryota</taxon>
        <taxon>Metazoa</taxon>
        <taxon>Ecdysozoa</taxon>
        <taxon>Nematoda</taxon>
        <taxon>Chromadorea</taxon>
        <taxon>Rhabditida</taxon>
        <taxon>Tylenchina</taxon>
        <taxon>Panagrolaimomorpha</taxon>
        <taxon>Strongyloidoidea</taxon>
        <taxon>Steinernematidae</taxon>
        <taxon>Steinernema</taxon>
    </lineage>
</organism>
<dbReference type="InterPro" id="IPR045175">
    <property type="entry name" value="M28_fam"/>
</dbReference>
<evidence type="ECO:0000256" key="14">
    <source>
        <dbReference type="ARBA" id="ARBA00078796"/>
    </source>
</evidence>
<name>A0A4U8ULJ8_STECR</name>
<dbReference type="SUPFAM" id="SSF53187">
    <property type="entry name" value="Zn-dependent exopeptidases"/>
    <property type="match status" value="1"/>
</dbReference>
<dbReference type="Proteomes" id="UP000298663">
    <property type="component" value="Unassembled WGS sequence"/>
</dbReference>
<dbReference type="PANTHER" id="PTHR12147">
    <property type="entry name" value="METALLOPEPTIDASE M28 FAMILY MEMBER"/>
    <property type="match status" value="1"/>
</dbReference>
<feature type="transmembrane region" description="Helical" evidence="16">
    <location>
        <begin position="631"/>
        <end position="652"/>
    </location>
</feature>
<comment type="subcellular location">
    <subcellularLocation>
        <location evidence="2">Endoplasmic reticulum membrane</location>
        <topology evidence="2">Multi-pass membrane protein</topology>
    </subcellularLocation>
</comment>
<evidence type="ECO:0000256" key="2">
    <source>
        <dbReference type="ARBA" id="ARBA00004477"/>
    </source>
</evidence>
<evidence type="ECO:0000256" key="7">
    <source>
        <dbReference type="ARBA" id="ARBA00022801"/>
    </source>
</evidence>
<keyword evidence="11" id="KW-0482">Metalloprotease</keyword>
<feature type="transmembrane region" description="Helical" evidence="16">
    <location>
        <begin position="502"/>
        <end position="521"/>
    </location>
</feature>
<feature type="domain" description="Endoplasmic reticulum metallopeptidase 1/1-A TM" evidence="19">
    <location>
        <begin position="460"/>
        <end position="640"/>
    </location>
</feature>
<accession>A0A4U8ULJ8</accession>
<comment type="caution">
    <text evidence="20">The sequence shown here is derived from an EMBL/GenBank/DDBJ whole genome shotgun (WGS) entry which is preliminary data.</text>
</comment>
<evidence type="ECO:0000256" key="16">
    <source>
        <dbReference type="SAM" id="Phobius"/>
    </source>
</evidence>
<evidence type="ECO:0000256" key="5">
    <source>
        <dbReference type="ARBA" id="ARBA00022692"/>
    </source>
</evidence>
<dbReference type="GO" id="GO:0006508">
    <property type="term" value="P:proteolysis"/>
    <property type="evidence" value="ECO:0007669"/>
    <property type="project" value="UniProtKB-KW"/>
</dbReference>
<evidence type="ECO:0000256" key="15">
    <source>
        <dbReference type="SAM" id="MobiDB-lite"/>
    </source>
</evidence>
<keyword evidence="13" id="KW-0325">Glycoprotein</keyword>
<keyword evidence="5 16" id="KW-0812">Transmembrane</keyword>
<dbReference type="PANTHER" id="PTHR12147:SF11">
    <property type="entry name" value="ENDOPLASMIC RETICULUM METALLOPEPTIDASE 1-B-RELATED"/>
    <property type="match status" value="1"/>
</dbReference>
<feature type="transmembrane region" description="Helical" evidence="16">
    <location>
        <begin position="64"/>
        <end position="87"/>
    </location>
</feature>
<comment type="cofactor">
    <cofactor evidence="1">
        <name>Zn(2+)</name>
        <dbReference type="ChEBI" id="CHEBI:29105"/>
    </cofactor>
</comment>
<dbReference type="GO" id="GO:0046872">
    <property type="term" value="F:metal ion binding"/>
    <property type="evidence" value="ECO:0007669"/>
    <property type="project" value="UniProtKB-KW"/>
</dbReference>
<dbReference type="InterPro" id="IPR048024">
    <property type="entry name" value="Fxna-like_M28_dom"/>
</dbReference>
<feature type="transmembrane region" description="Helical" evidence="16">
    <location>
        <begin position="592"/>
        <end position="619"/>
    </location>
</feature>
<reference evidence="20 21" key="1">
    <citation type="journal article" date="2015" name="Genome Biol.">
        <title>Comparative genomics of Steinernema reveals deeply conserved gene regulatory networks.</title>
        <authorList>
            <person name="Dillman A.R."/>
            <person name="Macchietto M."/>
            <person name="Porter C.F."/>
            <person name="Rogers A."/>
            <person name="Williams B."/>
            <person name="Antoshechkin I."/>
            <person name="Lee M.M."/>
            <person name="Goodwin Z."/>
            <person name="Lu X."/>
            <person name="Lewis E.E."/>
            <person name="Goodrich-Blair H."/>
            <person name="Stock S.P."/>
            <person name="Adams B.J."/>
            <person name="Sternberg P.W."/>
            <person name="Mortazavi A."/>
        </authorList>
    </citation>
    <scope>NUCLEOTIDE SEQUENCE [LARGE SCALE GENOMIC DNA]</scope>
    <source>
        <strain evidence="20 21">ALL</strain>
    </source>
</reference>
<evidence type="ECO:0000259" key="18">
    <source>
        <dbReference type="Pfam" id="PF22248"/>
    </source>
</evidence>
<keyword evidence="7" id="KW-0378">Hydrolase</keyword>
<evidence type="ECO:0000259" key="19">
    <source>
        <dbReference type="Pfam" id="PF22249"/>
    </source>
</evidence>
<keyword evidence="10 16" id="KW-1133">Transmembrane helix</keyword>
<feature type="domain" description="Peptidase M28" evidence="17">
    <location>
        <begin position="187"/>
        <end position="385"/>
    </location>
</feature>
<evidence type="ECO:0000256" key="12">
    <source>
        <dbReference type="ARBA" id="ARBA00023136"/>
    </source>
</evidence>
<dbReference type="OrthoDB" id="7887808at2759"/>
<dbReference type="FunFam" id="3.40.630.10:FF:000008">
    <property type="entry name" value="Endoplasmic reticulum metallopeptidase 1"/>
    <property type="match status" value="1"/>
</dbReference>
<dbReference type="Gene3D" id="3.40.630.10">
    <property type="entry name" value="Zn peptidases"/>
    <property type="match status" value="1"/>
</dbReference>